<organism evidence="7 8">
    <name type="scientific">Chaetoceros tenuissimus</name>
    <dbReference type="NCBI Taxonomy" id="426638"/>
    <lineage>
        <taxon>Eukaryota</taxon>
        <taxon>Sar</taxon>
        <taxon>Stramenopiles</taxon>
        <taxon>Ochrophyta</taxon>
        <taxon>Bacillariophyta</taxon>
        <taxon>Coscinodiscophyceae</taxon>
        <taxon>Chaetocerotophycidae</taxon>
        <taxon>Chaetocerotales</taxon>
        <taxon>Chaetocerotaceae</taxon>
        <taxon>Chaetoceros</taxon>
    </lineage>
</organism>
<dbReference type="PANTHER" id="PTHR10015:SF206">
    <property type="entry name" value="HSF-TYPE DNA-BINDING DOMAIN-CONTAINING PROTEIN"/>
    <property type="match status" value="1"/>
</dbReference>
<feature type="region of interest" description="Disordered" evidence="5">
    <location>
        <begin position="1"/>
        <end position="149"/>
    </location>
</feature>
<proteinExistence type="inferred from homology"/>
<evidence type="ECO:0000313" key="7">
    <source>
        <dbReference type="EMBL" id="GFH60790.1"/>
    </source>
</evidence>
<dbReference type="AlphaFoldDB" id="A0AAD3DD59"/>
<keyword evidence="8" id="KW-1185">Reference proteome</keyword>
<feature type="domain" description="HSF-type DNA-binding" evidence="6">
    <location>
        <begin position="348"/>
        <end position="442"/>
    </location>
</feature>
<evidence type="ECO:0000259" key="6">
    <source>
        <dbReference type="SMART" id="SM00415"/>
    </source>
</evidence>
<protein>
    <recommendedName>
        <fullName evidence="6">HSF-type DNA-binding domain-containing protein</fullName>
    </recommendedName>
</protein>
<feature type="compositionally biased region" description="Pro residues" evidence="5">
    <location>
        <begin position="110"/>
        <end position="121"/>
    </location>
</feature>
<evidence type="ECO:0000256" key="1">
    <source>
        <dbReference type="ARBA" id="ARBA00004123"/>
    </source>
</evidence>
<dbReference type="GO" id="GO:0003700">
    <property type="term" value="F:DNA-binding transcription factor activity"/>
    <property type="evidence" value="ECO:0007669"/>
    <property type="project" value="InterPro"/>
</dbReference>
<dbReference type="Proteomes" id="UP001054902">
    <property type="component" value="Unassembled WGS sequence"/>
</dbReference>
<feature type="compositionally biased region" description="Polar residues" evidence="5">
    <location>
        <begin position="132"/>
        <end position="149"/>
    </location>
</feature>
<comment type="similarity">
    <text evidence="4">Belongs to the HSF family.</text>
</comment>
<comment type="subcellular location">
    <subcellularLocation>
        <location evidence="1">Nucleus</location>
    </subcellularLocation>
</comment>
<feature type="region of interest" description="Disordered" evidence="5">
    <location>
        <begin position="433"/>
        <end position="488"/>
    </location>
</feature>
<evidence type="ECO:0000256" key="5">
    <source>
        <dbReference type="SAM" id="MobiDB-lite"/>
    </source>
</evidence>
<dbReference type="PRINTS" id="PR00056">
    <property type="entry name" value="HSFDOMAIN"/>
</dbReference>
<keyword evidence="2" id="KW-0238">DNA-binding</keyword>
<dbReference type="InterPro" id="IPR036388">
    <property type="entry name" value="WH-like_DNA-bd_sf"/>
</dbReference>
<feature type="compositionally biased region" description="Polar residues" evidence="5">
    <location>
        <begin position="267"/>
        <end position="284"/>
    </location>
</feature>
<feature type="compositionally biased region" description="Low complexity" evidence="5">
    <location>
        <begin position="332"/>
        <end position="349"/>
    </location>
</feature>
<dbReference type="GO" id="GO:0043565">
    <property type="term" value="F:sequence-specific DNA binding"/>
    <property type="evidence" value="ECO:0007669"/>
    <property type="project" value="InterPro"/>
</dbReference>
<feature type="region of interest" description="Disordered" evidence="5">
    <location>
        <begin position="257"/>
        <end position="353"/>
    </location>
</feature>
<feature type="compositionally biased region" description="Low complexity" evidence="5">
    <location>
        <begin position="80"/>
        <end position="101"/>
    </location>
</feature>
<dbReference type="InterPro" id="IPR036390">
    <property type="entry name" value="WH_DNA-bd_sf"/>
</dbReference>
<evidence type="ECO:0000256" key="4">
    <source>
        <dbReference type="RuleBase" id="RU004020"/>
    </source>
</evidence>
<evidence type="ECO:0000256" key="2">
    <source>
        <dbReference type="ARBA" id="ARBA00023125"/>
    </source>
</evidence>
<sequence length="693" mass="73399">MIVDDSSDQAQPTSNGAEQNMTGALPAVSHINHSQPPLQDASINGTEHSSKASEVEIRPAPASNATTVTPISSTAPVPSPVNNVPSIQPQASVQPAAAPSQTVHTEIPLAPKPLPPAPPSTPLAIALLPSSGNPNPTPMSLSNAAPQTSTNPVIDNEAINKAVNEALSAHPTADEKKREQLRAAYLAGYQAAARNAVAANAQPVAQTTTTSIGNPLAPSPAVPQDQQHVAAGQVHPALHTSTSVNSLQDHVLRNAPSAAVPSPIPLQINTEGSNQVETSPSGRMTTRRSARKTSLGSSRSMPILSNGYKVPSPLDSGDLSGSGGKSPVSTQPSPKAGSSTPSSTGSGHSNPFPRKLMEMLRAEDSAVVCWLPRGDAFIVRDADRFVGEVLPKYFRHTKLTSFQRQLNLYGFRRITKGPDAGAYRHEWFQRDKPELCQQMKRSKQKSGASPKLGPSPRMRSNSVGSLGSNLSLTPAHTPELNPTNISLEPSQISGEMAPSAVSTTQFSTFRTLSANENPEQRKFPALIPPRTGLGILMINPPRTGLGILMQSNPSTANNGAAISATTTHNVHPSTQVQYQTQVQQMNINSNPYYSPEQQRLMQQDMIDRERQASSLASAGMIAEKVDSCQPTPEIGSVTAPLVDGMDFLNLNGDGLNDADIAQMETDFSKLFDHENEIYNMETDGSGWPNAGGT</sequence>
<dbReference type="PANTHER" id="PTHR10015">
    <property type="entry name" value="HEAT SHOCK TRANSCRIPTION FACTOR"/>
    <property type="match status" value="1"/>
</dbReference>
<comment type="caution">
    <text evidence="7">The sequence shown here is derived from an EMBL/GenBank/DDBJ whole genome shotgun (WGS) entry which is preliminary data.</text>
</comment>
<feature type="compositionally biased region" description="Polar residues" evidence="5">
    <location>
        <begin position="63"/>
        <end position="75"/>
    </location>
</feature>
<evidence type="ECO:0000256" key="3">
    <source>
        <dbReference type="ARBA" id="ARBA00023242"/>
    </source>
</evidence>
<name>A0AAD3DD59_9STRA</name>
<feature type="compositionally biased region" description="Basic and acidic residues" evidence="5">
    <location>
        <begin position="48"/>
        <end position="57"/>
    </location>
</feature>
<dbReference type="SMART" id="SM00415">
    <property type="entry name" value="HSF"/>
    <property type="match status" value="1"/>
</dbReference>
<feature type="region of interest" description="Disordered" evidence="5">
    <location>
        <begin position="209"/>
        <end position="232"/>
    </location>
</feature>
<feature type="compositionally biased region" description="Polar residues" evidence="5">
    <location>
        <begin position="8"/>
        <end position="22"/>
    </location>
</feature>
<dbReference type="FunFam" id="1.10.10.10:FF:000479">
    <property type="entry name" value="Predicted protein"/>
    <property type="match status" value="1"/>
</dbReference>
<keyword evidence="3" id="KW-0539">Nucleus</keyword>
<feature type="compositionally biased region" description="Low complexity" evidence="5">
    <location>
        <begin position="460"/>
        <end position="472"/>
    </location>
</feature>
<accession>A0AAD3DD59</accession>
<dbReference type="GO" id="GO:0005634">
    <property type="term" value="C:nucleus"/>
    <property type="evidence" value="ECO:0007669"/>
    <property type="project" value="UniProtKB-SubCell"/>
</dbReference>
<gene>
    <name evidence="7" type="ORF">CTEN210_17266</name>
</gene>
<dbReference type="InterPro" id="IPR000232">
    <property type="entry name" value="HSF_DNA-bd"/>
</dbReference>
<reference evidence="7 8" key="1">
    <citation type="journal article" date="2021" name="Sci. Rep.">
        <title>The genome of the diatom Chaetoceros tenuissimus carries an ancient integrated fragment of an extant virus.</title>
        <authorList>
            <person name="Hongo Y."/>
            <person name="Kimura K."/>
            <person name="Takaki Y."/>
            <person name="Yoshida Y."/>
            <person name="Baba S."/>
            <person name="Kobayashi G."/>
            <person name="Nagasaki K."/>
            <person name="Hano T."/>
            <person name="Tomaru Y."/>
        </authorList>
    </citation>
    <scope>NUCLEOTIDE SEQUENCE [LARGE SCALE GENOMIC DNA]</scope>
    <source>
        <strain evidence="7 8">NIES-3715</strain>
    </source>
</reference>
<feature type="compositionally biased region" description="Polar residues" evidence="5">
    <location>
        <begin position="31"/>
        <end position="47"/>
    </location>
</feature>
<dbReference type="SUPFAM" id="SSF46785">
    <property type="entry name" value="Winged helix' DNA-binding domain"/>
    <property type="match status" value="1"/>
</dbReference>
<evidence type="ECO:0000313" key="8">
    <source>
        <dbReference type="Proteomes" id="UP001054902"/>
    </source>
</evidence>
<dbReference type="Pfam" id="PF00447">
    <property type="entry name" value="HSF_DNA-bind"/>
    <property type="match status" value="1"/>
</dbReference>
<dbReference type="EMBL" id="BLLK01000069">
    <property type="protein sequence ID" value="GFH60790.1"/>
    <property type="molecule type" value="Genomic_DNA"/>
</dbReference>
<feature type="compositionally biased region" description="Low complexity" evidence="5">
    <location>
        <begin position="122"/>
        <end position="131"/>
    </location>
</feature>
<dbReference type="Gene3D" id="1.10.10.10">
    <property type="entry name" value="Winged helix-like DNA-binding domain superfamily/Winged helix DNA-binding domain"/>
    <property type="match status" value="1"/>
</dbReference>